<proteinExistence type="predicted"/>
<gene>
    <name evidence="2" type="ORF">HINF_LOCUS42897</name>
    <name evidence="3" type="ORF">HINF_LOCUS78724</name>
</gene>
<keyword evidence="4" id="KW-1185">Reference proteome</keyword>
<reference evidence="3 4" key="2">
    <citation type="submission" date="2024-07" db="EMBL/GenBank/DDBJ databases">
        <authorList>
            <person name="Akdeniz Z."/>
        </authorList>
    </citation>
    <scope>NUCLEOTIDE SEQUENCE [LARGE SCALE GENOMIC DNA]</scope>
</reference>
<dbReference type="EMBL" id="CAXDID020000901">
    <property type="protein sequence ID" value="CAL6115660.1"/>
    <property type="molecule type" value="Genomic_DNA"/>
</dbReference>
<accession>A0AA86QFD6</accession>
<feature type="transmembrane region" description="Helical" evidence="1">
    <location>
        <begin position="138"/>
        <end position="160"/>
    </location>
</feature>
<dbReference type="Proteomes" id="UP001642409">
    <property type="component" value="Unassembled WGS sequence"/>
</dbReference>
<evidence type="ECO:0000313" key="2">
    <source>
        <dbReference type="EMBL" id="CAI9955252.1"/>
    </source>
</evidence>
<keyword evidence="1" id="KW-0812">Transmembrane</keyword>
<organism evidence="2">
    <name type="scientific">Hexamita inflata</name>
    <dbReference type="NCBI Taxonomy" id="28002"/>
    <lineage>
        <taxon>Eukaryota</taxon>
        <taxon>Metamonada</taxon>
        <taxon>Diplomonadida</taxon>
        <taxon>Hexamitidae</taxon>
        <taxon>Hexamitinae</taxon>
        <taxon>Hexamita</taxon>
    </lineage>
</organism>
<dbReference type="AlphaFoldDB" id="A0AA86QFD6"/>
<keyword evidence="1" id="KW-0472">Membrane</keyword>
<name>A0AA86QFD6_9EUKA</name>
<evidence type="ECO:0000256" key="1">
    <source>
        <dbReference type="SAM" id="Phobius"/>
    </source>
</evidence>
<dbReference type="EMBL" id="CATOUU010000862">
    <property type="protein sequence ID" value="CAI9955252.1"/>
    <property type="molecule type" value="Genomic_DNA"/>
</dbReference>
<evidence type="ECO:0000313" key="3">
    <source>
        <dbReference type="EMBL" id="CAL6115660.1"/>
    </source>
</evidence>
<dbReference type="Gene3D" id="2.160.20.110">
    <property type="match status" value="1"/>
</dbReference>
<keyword evidence="1" id="KW-1133">Transmembrane helix</keyword>
<sequence length="428" mass="45786">MNTSATSAANITNLLVNLSFAPSIGNITLIDNIDGCLNITGYQVLGKYVSTKIVAMIGLFTNKLHRLPTYLAVKVNLVNFKPSVYNVGNSSSYLFFTTLETDLAISNFAIQIGDFSNFQLLGSISTSHLQSSSVGIDYYMFGGAVAILGLYSNIIVNNIIIDSYQMFSTSYVSVTGIIIGFVADRRSDVQINNMCFQQSITSASQYFYFFGLIGMSYANSTIYNASITFSVQAENFNGVGIMGYQLVQVELINLKVFENLKCSSGTYVGLLFGVQNADNCTVQNTSVVGSNIDSGANNVGGFAGCVKNMIIIDSMISETSVVGIDNIGGLIGKQQGNLTINNSIVNKINISGSDSVGGFIGSCHLTLQIISSKIQFVRIFSSTNVGVVIGFNNGTQLINDSSSDSNYILNVLQNNCAILSSSWTVIGC</sequence>
<protein>
    <submittedName>
        <fullName evidence="3">Hypothetical_protein</fullName>
    </submittedName>
</protein>
<evidence type="ECO:0000313" key="4">
    <source>
        <dbReference type="Proteomes" id="UP001642409"/>
    </source>
</evidence>
<comment type="caution">
    <text evidence="2">The sequence shown here is derived from an EMBL/GenBank/DDBJ whole genome shotgun (WGS) entry which is preliminary data.</text>
</comment>
<feature type="transmembrane region" description="Helical" evidence="1">
    <location>
        <begin position="166"/>
        <end position="183"/>
    </location>
</feature>
<reference evidence="2" key="1">
    <citation type="submission" date="2023-06" db="EMBL/GenBank/DDBJ databases">
        <authorList>
            <person name="Kurt Z."/>
        </authorList>
    </citation>
    <scope>NUCLEOTIDE SEQUENCE</scope>
</reference>